<dbReference type="EMBL" id="AZBU02000001">
    <property type="protein sequence ID" value="TMS35292.1"/>
    <property type="molecule type" value="Genomic_DNA"/>
</dbReference>
<protein>
    <submittedName>
        <fullName evidence="2">Uncharacterized protein</fullName>
    </submittedName>
</protein>
<reference evidence="2 3" key="2">
    <citation type="journal article" date="2019" name="G3 (Bethesda)">
        <title>Hybrid Assembly of the Genome of the Entomopathogenic Nematode Steinernema carpocapsae Identifies the X-Chromosome.</title>
        <authorList>
            <person name="Serra L."/>
            <person name="Macchietto M."/>
            <person name="Macias-Munoz A."/>
            <person name="McGill C.J."/>
            <person name="Rodriguez I.M."/>
            <person name="Rodriguez B."/>
            <person name="Murad R."/>
            <person name="Mortazavi A."/>
        </authorList>
    </citation>
    <scope>NUCLEOTIDE SEQUENCE [LARGE SCALE GENOMIC DNA]</scope>
    <source>
        <strain evidence="2 3">ALL</strain>
    </source>
</reference>
<keyword evidence="3" id="KW-1185">Reference proteome</keyword>
<reference evidence="2 3" key="1">
    <citation type="journal article" date="2015" name="Genome Biol.">
        <title>Comparative genomics of Steinernema reveals deeply conserved gene regulatory networks.</title>
        <authorList>
            <person name="Dillman A.R."/>
            <person name="Macchietto M."/>
            <person name="Porter C.F."/>
            <person name="Rogers A."/>
            <person name="Williams B."/>
            <person name="Antoshechkin I."/>
            <person name="Lee M.M."/>
            <person name="Goodwin Z."/>
            <person name="Lu X."/>
            <person name="Lewis E.E."/>
            <person name="Goodrich-Blair H."/>
            <person name="Stock S.P."/>
            <person name="Adams B.J."/>
            <person name="Sternberg P.W."/>
            <person name="Mortazavi A."/>
        </authorList>
    </citation>
    <scope>NUCLEOTIDE SEQUENCE [LARGE SCALE GENOMIC DNA]</scope>
    <source>
        <strain evidence="2 3">ALL</strain>
    </source>
</reference>
<accession>A0A4U8UQC8</accession>
<comment type="caution">
    <text evidence="2">The sequence shown here is derived from an EMBL/GenBank/DDBJ whole genome shotgun (WGS) entry which is preliminary data.</text>
</comment>
<name>A0A4U8UQC8_STECR</name>
<proteinExistence type="predicted"/>
<sequence length="130" mass="14328">MRNRKEAAKQPENSSKSTQNPPNCPKTILSYTCRRGCRRTFQSRFEKFGDSSLHTNGVAGRVAGLVAGGCSISSLSPCHPATGRRQPRRQQFEHPVAVAVAVTVAVAVAHELERSVRILIIHKSQLLFDY</sequence>
<dbReference type="AlphaFoldDB" id="A0A4U8UQC8"/>
<evidence type="ECO:0000313" key="2">
    <source>
        <dbReference type="EMBL" id="TMS35292.1"/>
    </source>
</evidence>
<feature type="compositionally biased region" description="Polar residues" evidence="1">
    <location>
        <begin position="11"/>
        <end position="21"/>
    </location>
</feature>
<evidence type="ECO:0000313" key="3">
    <source>
        <dbReference type="Proteomes" id="UP000298663"/>
    </source>
</evidence>
<gene>
    <name evidence="2" type="ORF">L596_002725</name>
</gene>
<organism evidence="2 3">
    <name type="scientific">Steinernema carpocapsae</name>
    <name type="common">Entomopathogenic nematode</name>
    <dbReference type="NCBI Taxonomy" id="34508"/>
    <lineage>
        <taxon>Eukaryota</taxon>
        <taxon>Metazoa</taxon>
        <taxon>Ecdysozoa</taxon>
        <taxon>Nematoda</taxon>
        <taxon>Chromadorea</taxon>
        <taxon>Rhabditida</taxon>
        <taxon>Tylenchina</taxon>
        <taxon>Panagrolaimomorpha</taxon>
        <taxon>Strongyloidoidea</taxon>
        <taxon>Steinernematidae</taxon>
        <taxon>Steinernema</taxon>
    </lineage>
</organism>
<dbReference type="Proteomes" id="UP000298663">
    <property type="component" value="Unassembled WGS sequence"/>
</dbReference>
<feature type="region of interest" description="Disordered" evidence="1">
    <location>
        <begin position="1"/>
        <end position="26"/>
    </location>
</feature>
<evidence type="ECO:0000256" key="1">
    <source>
        <dbReference type="SAM" id="MobiDB-lite"/>
    </source>
</evidence>